<evidence type="ECO:0000256" key="2">
    <source>
        <dbReference type="SAM" id="MobiDB-lite"/>
    </source>
</evidence>
<feature type="compositionally biased region" description="Basic and acidic residues" evidence="2">
    <location>
        <begin position="364"/>
        <end position="381"/>
    </location>
</feature>
<feature type="compositionally biased region" description="Polar residues" evidence="2">
    <location>
        <begin position="232"/>
        <end position="244"/>
    </location>
</feature>
<keyword evidence="1" id="KW-0175">Coiled coil</keyword>
<evidence type="ECO:0008006" key="5">
    <source>
        <dbReference type="Google" id="ProtNLM"/>
    </source>
</evidence>
<dbReference type="Proteomes" id="UP001148125">
    <property type="component" value="Unassembled WGS sequence"/>
</dbReference>
<dbReference type="EMBL" id="JAOTPO010000001">
    <property type="protein sequence ID" value="MDE5412193.1"/>
    <property type="molecule type" value="Genomic_DNA"/>
</dbReference>
<feature type="compositionally biased region" description="Basic and acidic residues" evidence="2">
    <location>
        <begin position="252"/>
        <end position="266"/>
    </location>
</feature>
<proteinExistence type="predicted"/>
<feature type="region of interest" description="Disordered" evidence="2">
    <location>
        <begin position="354"/>
        <end position="381"/>
    </location>
</feature>
<keyword evidence="4" id="KW-1185">Reference proteome</keyword>
<gene>
    <name evidence="3" type="ORF">N7Z68_02175</name>
</gene>
<organism evidence="3 4">
    <name type="scientific">Alkalihalobacterium chitinilyticum</name>
    <dbReference type="NCBI Taxonomy" id="2980103"/>
    <lineage>
        <taxon>Bacteria</taxon>
        <taxon>Bacillati</taxon>
        <taxon>Bacillota</taxon>
        <taxon>Bacilli</taxon>
        <taxon>Bacillales</taxon>
        <taxon>Bacillaceae</taxon>
        <taxon>Alkalihalobacterium</taxon>
    </lineage>
</organism>
<comment type="caution">
    <text evidence="3">The sequence shown here is derived from an EMBL/GenBank/DDBJ whole genome shotgun (WGS) entry which is preliminary data.</text>
</comment>
<protein>
    <recommendedName>
        <fullName evidence="5">Flagellar hook-length control protein-like C-terminal domain-containing protein</fullName>
    </recommendedName>
</protein>
<evidence type="ECO:0000313" key="4">
    <source>
        <dbReference type="Proteomes" id="UP001148125"/>
    </source>
</evidence>
<name>A0ABT5V9Q4_9BACI</name>
<feature type="region of interest" description="Disordered" evidence="2">
    <location>
        <begin position="230"/>
        <end position="266"/>
    </location>
</feature>
<feature type="compositionally biased region" description="Polar residues" evidence="2">
    <location>
        <begin position="535"/>
        <end position="553"/>
    </location>
</feature>
<feature type="region of interest" description="Disordered" evidence="2">
    <location>
        <begin position="531"/>
        <end position="553"/>
    </location>
</feature>
<feature type="coiled-coil region" evidence="1">
    <location>
        <begin position="564"/>
        <end position="639"/>
    </location>
</feature>
<evidence type="ECO:0000313" key="3">
    <source>
        <dbReference type="EMBL" id="MDE5412193.1"/>
    </source>
</evidence>
<accession>A0ABT5V9Q4</accession>
<dbReference type="RefSeq" id="WP_275116811.1">
    <property type="nucleotide sequence ID" value="NZ_JAOTPO010000001.1"/>
</dbReference>
<evidence type="ECO:0000256" key="1">
    <source>
        <dbReference type="SAM" id="Coils"/>
    </source>
</evidence>
<sequence length="1047" mass="119382">MQITNQPTNAAQQTSDRTLNLREGEVYRATVKERLPNNEAILQIRGREVHTRFEGAQPPTDRVTIQVSENRQGIPVVRSIGEERSGSTVQQGDSKDIQRVLRNLGVSQSPTPELRQAAQTLLDKGVPLTREAVQELQRYFNSNQGTVDQRQQTIQAMANKRLEVTPAQVRAVHEALHGRPINQVLSSIAQEMNSGTRVNSESEQSRQSLERQVSEAVRRFEQLQRTEASRVTVENNRVEGNSARQPVAENVRSIEQRPPADQRASDQLRQVREQVQREPNVQRAIEHVRQQVLTNQQLPQEVREQVNRAVEEARTQTQRGQETAVVRERLVQAITQVEREVASRENNQRIEGNVARQQAPEPVRAVEQRPPADQRASDQLRQVREQVQRDPNVQRAIEHVRQQVLTTPGLNREAVQAVERASREARQLVQVSQDRMVQSLQAIEKQLSNQPKSEENTRASEAIRDVRDQLSRDQNVQRSVEQLRNHLSNQTFDRNTQQQVERAINQTQQIENVSKERLSQALVTAEKATVRAETAGTNQPNQTVNHTSQGQSNEQRLSEALRQMQQLLQKEANFDRAVEQMKLQINQNSNSNTQMIDKLTKATDESKQLSNQGREMAARQQLMQTLQQLEQQAIAKEQTQSSEANRQPLESNQYIANEQFQTGVQLNSKDIAVTTITEKLAQAAADFKNLQREITRNLDVANRLMDQFKNQAQHQVKPLLETTIKKLDNAILKSEMMLLTDMKTEKRLMQASSQLAEAKKLLSKGQYQEANRIVQEVKGVVERLQFKPSETKVMHYISNERQVLESRTPTQHVMSQLNEGIKPNYGQEASARQAFEMVRGLGLNRDSELGMLLANSREQSQQEANQRNLKAALMTLMRGEEENSRLGQQANQAVNNITGQQLLSKSDQGNLQSMFFNLPFLLEEQVENLQVFVNSRNEGQQVDWENCNLYFLIDTPKLGEVGIMVSVVDRNLSVTLKNNQPMFETKMEPLVDQCVDNIKEIGYNVNGIKYTKLATNNEKEDTTIEEVDVPNKSQQPIFTEKGFDYKI</sequence>
<reference evidence="3" key="1">
    <citation type="submission" date="2024-05" db="EMBL/GenBank/DDBJ databases">
        <title>Alkalihalobacillus sp. strain MEB203 novel alkaliphilic bacterium from Lonar Lake, India.</title>
        <authorList>
            <person name="Joshi A."/>
            <person name="Thite S."/>
            <person name="Mengade P."/>
        </authorList>
    </citation>
    <scope>NUCLEOTIDE SEQUENCE</scope>
    <source>
        <strain evidence="3">MEB 203</strain>
    </source>
</reference>
<feature type="coiled-coil region" evidence="1">
    <location>
        <begin position="673"/>
        <end position="711"/>
    </location>
</feature>
<feature type="coiled-coil region" evidence="1">
    <location>
        <begin position="199"/>
        <end position="226"/>
    </location>
</feature>